<evidence type="ECO:0000313" key="2">
    <source>
        <dbReference type="EMBL" id="TQD91720.1"/>
    </source>
</evidence>
<evidence type="ECO:0000313" key="3">
    <source>
        <dbReference type="Proteomes" id="UP000315295"/>
    </source>
</evidence>
<proteinExistence type="predicted"/>
<keyword evidence="3" id="KW-1185">Reference proteome</keyword>
<name>A0A540LYZ8_MALBA</name>
<dbReference type="Gene3D" id="1.20.1280.50">
    <property type="match status" value="1"/>
</dbReference>
<feature type="domain" description="F-box" evidence="1">
    <location>
        <begin position="13"/>
        <end position="49"/>
    </location>
</feature>
<dbReference type="InterPro" id="IPR036047">
    <property type="entry name" value="F-box-like_dom_sf"/>
</dbReference>
<dbReference type="Pfam" id="PF00646">
    <property type="entry name" value="F-box"/>
    <property type="match status" value="1"/>
</dbReference>
<sequence>MKKANYARWQTPPMDILENILQRLNLSDHIHLSTVCKFWNSTVTRSDIRCSPQFPWEQGVDSKLFLLNPIPKLNTNFHP</sequence>
<dbReference type="EMBL" id="VIEB01000411">
    <property type="protein sequence ID" value="TQD91720.1"/>
    <property type="molecule type" value="Genomic_DNA"/>
</dbReference>
<dbReference type="CDD" id="cd09917">
    <property type="entry name" value="F-box_SF"/>
    <property type="match status" value="1"/>
</dbReference>
<protein>
    <recommendedName>
        <fullName evidence="1">F-box domain-containing protein</fullName>
    </recommendedName>
</protein>
<dbReference type="SUPFAM" id="SSF81383">
    <property type="entry name" value="F-box domain"/>
    <property type="match status" value="1"/>
</dbReference>
<dbReference type="Proteomes" id="UP000315295">
    <property type="component" value="Unassembled WGS sequence"/>
</dbReference>
<dbReference type="InterPro" id="IPR001810">
    <property type="entry name" value="F-box_dom"/>
</dbReference>
<dbReference type="AlphaFoldDB" id="A0A540LYZ8"/>
<comment type="caution">
    <text evidence="2">The sequence shown here is derived from an EMBL/GenBank/DDBJ whole genome shotgun (WGS) entry which is preliminary data.</text>
</comment>
<organism evidence="2 3">
    <name type="scientific">Malus baccata</name>
    <name type="common">Siberian crab apple</name>
    <name type="synonym">Pyrus baccata</name>
    <dbReference type="NCBI Taxonomy" id="106549"/>
    <lineage>
        <taxon>Eukaryota</taxon>
        <taxon>Viridiplantae</taxon>
        <taxon>Streptophyta</taxon>
        <taxon>Embryophyta</taxon>
        <taxon>Tracheophyta</taxon>
        <taxon>Spermatophyta</taxon>
        <taxon>Magnoliopsida</taxon>
        <taxon>eudicotyledons</taxon>
        <taxon>Gunneridae</taxon>
        <taxon>Pentapetalae</taxon>
        <taxon>rosids</taxon>
        <taxon>fabids</taxon>
        <taxon>Rosales</taxon>
        <taxon>Rosaceae</taxon>
        <taxon>Amygdaloideae</taxon>
        <taxon>Maleae</taxon>
        <taxon>Malus</taxon>
    </lineage>
</organism>
<evidence type="ECO:0000259" key="1">
    <source>
        <dbReference type="Pfam" id="PF00646"/>
    </source>
</evidence>
<accession>A0A540LYZ8</accession>
<reference evidence="2 3" key="1">
    <citation type="journal article" date="2019" name="G3 (Bethesda)">
        <title>Sequencing of a Wild Apple (Malus baccata) Genome Unravels the Differences Between Cultivated and Wild Apple Species Regarding Disease Resistance and Cold Tolerance.</title>
        <authorList>
            <person name="Chen X."/>
        </authorList>
    </citation>
    <scope>NUCLEOTIDE SEQUENCE [LARGE SCALE GENOMIC DNA]</scope>
    <source>
        <strain evidence="3">cv. Shandingzi</strain>
        <tissue evidence="2">Leaves</tissue>
    </source>
</reference>
<gene>
    <name evidence="2" type="ORF">C1H46_022711</name>
</gene>